<name>A0A915DL20_9BILA</name>
<keyword evidence="2" id="KW-1185">Reference proteome</keyword>
<dbReference type="WBParaSite" id="jg20702">
    <property type="protein sequence ID" value="jg20702"/>
    <property type="gene ID" value="jg20702"/>
</dbReference>
<sequence>MENDDEFLFKECDPERPSTSKAIPTWPTKESMKDLKSSPKKAKRKPAASEKKVKTAVVGKEKTAAVVKEKPVKAKQAKAPAATTQVDVKSIQTFFGYACMSLSKDLKLALAEEHNFNNMVFTPEVIAKTAQIVQTVVESKWAPKLAAFSKFGFL</sequence>
<evidence type="ECO:0000313" key="3">
    <source>
        <dbReference type="WBParaSite" id="jg20702"/>
    </source>
</evidence>
<dbReference type="Proteomes" id="UP000887574">
    <property type="component" value="Unplaced"/>
</dbReference>
<evidence type="ECO:0000313" key="2">
    <source>
        <dbReference type="Proteomes" id="UP000887574"/>
    </source>
</evidence>
<evidence type="ECO:0000256" key="1">
    <source>
        <dbReference type="SAM" id="MobiDB-lite"/>
    </source>
</evidence>
<feature type="compositionally biased region" description="Basic and acidic residues" evidence="1">
    <location>
        <begin position="7"/>
        <end position="18"/>
    </location>
</feature>
<feature type="region of interest" description="Disordered" evidence="1">
    <location>
        <begin position="1"/>
        <end position="54"/>
    </location>
</feature>
<dbReference type="AlphaFoldDB" id="A0A915DL20"/>
<proteinExistence type="predicted"/>
<organism evidence="2 3">
    <name type="scientific">Ditylenchus dipsaci</name>
    <dbReference type="NCBI Taxonomy" id="166011"/>
    <lineage>
        <taxon>Eukaryota</taxon>
        <taxon>Metazoa</taxon>
        <taxon>Ecdysozoa</taxon>
        <taxon>Nematoda</taxon>
        <taxon>Chromadorea</taxon>
        <taxon>Rhabditida</taxon>
        <taxon>Tylenchina</taxon>
        <taxon>Tylenchomorpha</taxon>
        <taxon>Sphaerularioidea</taxon>
        <taxon>Anguinidae</taxon>
        <taxon>Anguininae</taxon>
        <taxon>Ditylenchus</taxon>
    </lineage>
</organism>
<accession>A0A915DL20</accession>
<protein>
    <submittedName>
        <fullName evidence="3">Uncharacterized protein</fullName>
    </submittedName>
</protein>
<reference evidence="3" key="1">
    <citation type="submission" date="2022-11" db="UniProtKB">
        <authorList>
            <consortium name="WormBaseParasite"/>
        </authorList>
    </citation>
    <scope>IDENTIFICATION</scope>
</reference>